<feature type="compositionally biased region" description="Pro residues" evidence="1">
    <location>
        <begin position="245"/>
        <end position="255"/>
    </location>
</feature>
<protein>
    <recommendedName>
        <fullName evidence="5">Transmembrane protein</fullName>
    </recommendedName>
</protein>
<sequence>MISVLAALYIICSGVLITAAAWHLGLANTVGAPAQIDAYIIFLGAFGLLFVLAITFIDTLRKYAVTSTAWFELAWVGLFWVFYLAAASAVAAVGPPTFCGTPTTNFLGWRDACQAVRVIMAFTWIGTMFFLVHLFALLVLCLLHAPHSPGVWHSGVRDFPWLDFAVRPSFRNSVSANGGVRMRSEPSSPNKYHYERHMAAPRAAPVSVQPAAVAPIYARMTSRAEYPSHPQHYPTHPFAVASVPRPAPAHNPQPQPRQYNPERELQLKTQSQAIVEQFRAAQGVGSSGQASSGAVSGQLQSSIVRALPKLPPDADVVSPRPRRADRRLTEERVMGATSQPVRKLPEPQSSRGNPYQPSQPQSLYPLHVQSTMDQAATPAMSYTNEPQPLGDWPRRNPPADPRRERNPAPPPFRPNERVPTTIPSAGPMTASGARERVARRMDSAGSGSGSDASVDSDGVPRRRDGRPKRRPPPLDFSKLNAGRQ</sequence>
<proteinExistence type="predicted"/>
<comment type="caution">
    <text evidence="3">The sequence shown here is derived from an EMBL/GenBank/DDBJ whole genome shotgun (WGS) entry which is preliminary data.</text>
</comment>
<feature type="transmembrane region" description="Helical" evidence="2">
    <location>
        <begin position="38"/>
        <end position="57"/>
    </location>
</feature>
<evidence type="ECO:0000313" key="3">
    <source>
        <dbReference type="EMBL" id="KAB5591001.1"/>
    </source>
</evidence>
<name>A0A5N5QHR2_9AGAM</name>
<dbReference type="Proteomes" id="UP000383932">
    <property type="component" value="Unassembled WGS sequence"/>
</dbReference>
<evidence type="ECO:0000256" key="1">
    <source>
        <dbReference type="SAM" id="MobiDB-lite"/>
    </source>
</evidence>
<accession>A0A5N5QHR2</accession>
<feature type="region of interest" description="Disordered" evidence="1">
    <location>
        <begin position="227"/>
        <end position="264"/>
    </location>
</feature>
<feature type="compositionally biased region" description="Basic and acidic residues" evidence="1">
    <location>
        <begin position="433"/>
        <end position="442"/>
    </location>
</feature>
<keyword evidence="2" id="KW-1133">Transmembrane helix</keyword>
<feature type="transmembrane region" description="Helical" evidence="2">
    <location>
        <begin position="114"/>
        <end position="143"/>
    </location>
</feature>
<feature type="transmembrane region" description="Helical" evidence="2">
    <location>
        <begin position="7"/>
        <end position="26"/>
    </location>
</feature>
<reference evidence="3 4" key="1">
    <citation type="journal article" date="2019" name="Fungal Biol. Biotechnol.">
        <title>Draft genome sequence of fastidious pathogen Ceratobasidium theobromae, which causes vascular-streak dieback in Theobroma cacao.</title>
        <authorList>
            <person name="Ali S.S."/>
            <person name="Asman A."/>
            <person name="Shao J."/>
            <person name="Firmansyah A.P."/>
            <person name="Susilo A.W."/>
            <person name="Rosmana A."/>
            <person name="McMahon P."/>
            <person name="Junaid M."/>
            <person name="Guest D."/>
            <person name="Kheng T.Y."/>
            <person name="Meinhardt L.W."/>
            <person name="Bailey B.A."/>
        </authorList>
    </citation>
    <scope>NUCLEOTIDE SEQUENCE [LARGE SCALE GENOMIC DNA]</scope>
    <source>
        <strain evidence="3 4">CT2</strain>
    </source>
</reference>
<feature type="region of interest" description="Disordered" evidence="1">
    <location>
        <begin position="306"/>
        <end position="362"/>
    </location>
</feature>
<feature type="region of interest" description="Disordered" evidence="1">
    <location>
        <begin position="380"/>
        <end position="484"/>
    </location>
</feature>
<dbReference type="EMBL" id="SSOP01000130">
    <property type="protein sequence ID" value="KAB5591001.1"/>
    <property type="molecule type" value="Genomic_DNA"/>
</dbReference>
<keyword evidence="2" id="KW-0812">Transmembrane</keyword>
<evidence type="ECO:0008006" key="5">
    <source>
        <dbReference type="Google" id="ProtNLM"/>
    </source>
</evidence>
<keyword evidence="2" id="KW-0472">Membrane</keyword>
<feature type="transmembrane region" description="Helical" evidence="2">
    <location>
        <begin position="69"/>
        <end position="94"/>
    </location>
</feature>
<evidence type="ECO:0000313" key="4">
    <source>
        <dbReference type="Proteomes" id="UP000383932"/>
    </source>
</evidence>
<gene>
    <name evidence="3" type="ORF">CTheo_5564</name>
</gene>
<dbReference type="AlphaFoldDB" id="A0A5N5QHR2"/>
<feature type="compositionally biased region" description="Low complexity" evidence="1">
    <location>
        <begin position="443"/>
        <end position="457"/>
    </location>
</feature>
<dbReference type="OrthoDB" id="3269357at2759"/>
<evidence type="ECO:0000256" key="2">
    <source>
        <dbReference type="SAM" id="Phobius"/>
    </source>
</evidence>
<organism evidence="3 4">
    <name type="scientific">Ceratobasidium theobromae</name>
    <dbReference type="NCBI Taxonomy" id="1582974"/>
    <lineage>
        <taxon>Eukaryota</taxon>
        <taxon>Fungi</taxon>
        <taxon>Dikarya</taxon>
        <taxon>Basidiomycota</taxon>
        <taxon>Agaricomycotina</taxon>
        <taxon>Agaricomycetes</taxon>
        <taxon>Cantharellales</taxon>
        <taxon>Ceratobasidiaceae</taxon>
        <taxon>Ceratobasidium</taxon>
    </lineage>
</organism>
<keyword evidence="4" id="KW-1185">Reference proteome</keyword>